<keyword evidence="3" id="KW-1003">Cell membrane</keyword>
<evidence type="ECO:0000259" key="10">
    <source>
        <dbReference type="PROSITE" id="PS50928"/>
    </source>
</evidence>
<keyword evidence="4 9" id="KW-0812">Transmembrane</keyword>
<feature type="domain" description="ABC transmembrane type-1" evidence="10">
    <location>
        <begin position="259"/>
        <end position="469"/>
    </location>
</feature>
<feature type="transmembrane region" description="Helical" evidence="9">
    <location>
        <begin position="259"/>
        <end position="282"/>
    </location>
</feature>
<comment type="similarity">
    <text evidence="9">Belongs to the binding-protein-dependent transport system permease family.</text>
</comment>
<dbReference type="KEGG" id="tse:THMIRHAS_13720"/>
<feature type="transmembrane region" description="Helical" evidence="9">
    <location>
        <begin position="338"/>
        <end position="359"/>
    </location>
</feature>
<feature type="transmembrane region" description="Helical" evidence="9">
    <location>
        <begin position="397"/>
        <end position="421"/>
    </location>
</feature>
<evidence type="ECO:0000256" key="2">
    <source>
        <dbReference type="ARBA" id="ARBA00022448"/>
    </source>
</evidence>
<name>A0A6F8PV57_9GAMM</name>
<evidence type="ECO:0000313" key="12">
    <source>
        <dbReference type="Proteomes" id="UP000501726"/>
    </source>
</evidence>
<feature type="transmembrane region" description="Helical" evidence="9">
    <location>
        <begin position="294"/>
        <end position="318"/>
    </location>
</feature>
<proteinExistence type="inferred from homology"/>
<evidence type="ECO:0000256" key="5">
    <source>
        <dbReference type="ARBA" id="ARBA00022856"/>
    </source>
</evidence>
<dbReference type="GO" id="GO:0005886">
    <property type="term" value="C:plasma membrane"/>
    <property type="evidence" value="ECO:0007669"/>
    <property type="project" value="UniProtKB-SubCell"/>
</dbReference>
<dbReference type="Gene3D" id="1.10.3720.10">
    <property type="entry name" value="MetI-like"/>
    <property type="match status" value="1"/>
</dbReference>
<feature type="transmembrane region" description="Helical" evidence="9">
    <location>
        <begin position="217"/>
        <end position="239"/>
    </location>
</feature>
<evidence type="ECO:0000256" key="8">
    <source>
        <dbReference type="ARBA" id="ARBA00023136"/>
    </source>
</evidence>
<keyword evidence="8 9" id="KW-0472">Membrane</keyword>
<keyword evidence="7 9" id="KW-1133">Transmembrane helix</keyword>
<protein>
    <submittedName>
        <fullName evidence="11">Peptide ABC transporter permease</fullName>
    </submittedName>
</protein>
<feature type="transmembrane region" description="Helical" evidence="9">
    <location>
        <begin position="6"/>
        <end position="26"/>
    </location>
</feature>
<dbReference type="Pfam" id="PF00528">
    <property type="entry name" value="BPD_transp_1"/>
    <property type="match status" value="1"/>
</dbReference>
<feature type="transmembrane region" description="Helical" evidence="9">
    <location>
        <begin position="47"/>
        <end position="64"/>
    </location>
</feature>
<organism evidence="11 12">
    <name type="scientific">Thiosulfatimonas sediminis</name>
    <dbReference type="NCBI Taxonomy" id="2675054"/>
    <lineage>
        <taxon>Bacteria</taxon>
        <taxon>Pseudomonadati</taxon>
        <taxon>Pseudomonadota</taxon>
        <taxon>Gammaproteobacteria</taxon>
        <taxon>Thiotrichales</taxon>
        <taxon>Piscirickettsiaceae</taxon>
        <taxon>Thiosulfatimonas</taxon>
    </lineage>
</organism>
<evidence type="ECO:0000256" key="1">
    <source>
        <dbReference type="ARBA" id="ARBA00004651"/>
    </source>
</evidence>
<dbReference type="EMBL" id="AP021889">
    <property type="protein sequence ID" value="BBP45999.1"/>
    <property type="molecule type" value="Genomic_DNA"/>
</dbReference>
<dbReference type="Proteomes" id="UP000501726">
    <property type="component" value="Chromosome"/>
</dbReference>
<evidence type="ECO:0000256" key="9">
    <source>
        <dbReference type="RuleBase" id="RU363032"/>
    </source>
</evidence>
<gene>
    <name evidence="11" type="ORF">THMIRHAS_13720</name>
</gene>
<dbReference type="InterPro" id="IPR035906">
    <property type="entry name" value="MetI-like_sf"/>
</dbReference>
<dbReference type="GO" id="GO:0055085">
    <property type="term" value="P:transmembrane transport"/>
    <property type="evidence" value="ECO:0007669"/>
    <property type="project" value="InterPro"/>
</dbReference>
<feature type="transmembrane region" description="Helical" evidence="9">
    <location>
        <begin position="176"/>
        <end position="196"/>
    </location>
</feature>
<dbReference type="AlphaFoldDB" id="A0A6F8PV57"/>
<comment type="subcellular location">
    <subcellularLocation>
        <location evidence="1 9">Cell membrane</location>
        <topology evidence="1 9">Multi-pass membrane protein</topology>
    </subcellularLocation>
</comment>
<dbReference type="GO" id="GO:0015031">
    <property type="term" value="P:protein transport"/>
    <property type="evidence" value="ECO:0007669"/>
    <property type="project" value="UniProtKB-KW"/>
</dbReference>
<keyword evidence="6" id="KW-0653">Protein transport</keyword>
<keyword evidence="2 9" id="KW-0813">Transport</keyword>
<dbReference type="PANTHER" id="PTHR43386:SF24">
    <property type="entry name" value="OLIGOPEPTIDE TRANSPORT SYSTEM PERMEASE PROTEIN AMID"/>
    <property type="match status" value="1"/>
</dbReference>
<reference evidence="12" key="1">
    <citation type="submission" date="2019-11" db="EMBL/GenBank/DDBJ databases">
        <title>Isolation and characterization of two novel species in the genus Thiomicrorhabdus.</title>
        <authorList>
            <person name="Mochizuki J."/>
            <person name="Kojima H."/>
            <person name="Fukui M."/>
        </authorList>
    </citation>
    <scope>NUCLEOTIDE SEQUENCE [LARGE SCALE GENOMIC DNA]</scope>
    <source>
        <strain evidence="12">aks77</strain>
    </source>
</reference>
<dbReference type="GO" id="GO:0015833">
    <property type="term" value="P:peptide transport"/>
    <property type="evidence" value="ECO:0007669"/>
    <property type="project" value="UniProtKB-KW"/>
</dbReference>
<dbReference type="RefSeq" id="WP_173272214.1">
    <property type="nucleotide sequence ID" value="NZ_AP021889.1"/>
</dbReference>
<dbReference type="CDD" id="cd06261">
    <property type="entry name" value="TM_PBP2"/>
    <property type="match status" value="1"/>
</dbReference>
<sequence>MMDFSIVMLWTDILLWILFAVLLLGIRSIKRSDQARKQWRKIFESPIAMAAALVLGCYFMIAMFDSVHLRFDPKPQESVESLNGLQHFQQTVNQRLAASVDSNLHGKTLSLLDIGVQHLILATERTYSAPFALTEYSSSVVYGNQGVEQQFKPLKFAGQHLKNEDSLQVDLILKTLYVFVFSIFMTILLWLLHGYFRIRAFISTPVGVKLAPLPWKAFYLTLFLLIFVLSWFYSLSHYYHVLGTDKVGQDVLYQSLKAIRTGVMIGLLTTLVMLPLALFLGISAGYFKGLVDDLIQYLYTTLNSIPGVLLIAAAVLVMQSILNTHSDWFGSTEERADLRLLFLILILGITSWTGLCRLLRAETLKISQIEYVSAAKAFGLGGFSIIRRHIMPNLMHLVLIALVLDFSGLVLAEAVLSYVGVGVDPTTPSWGNMINQARLEMAREPMVWWSLLSAFGFMFILVLAANLFSDRVQWVLDPRSH</sequence>
<dbReference type="PROSITE" id="PS50928">
    <property type="entry name" value="ABC_TM1"/>
    <property type="match status" value="1"/>
</dbReference>
<evidence type="ECO:0000313" key="11">
    <source>
        <dbReference type="EMBL" id="BBP45999.1"/>
    </source>
</evidence>
<evidence type="ECO:0000256" key="6">
    <source>
        <dbReference type="ARBA" id="ARBA00022927"/>
    </source>
</evidence>
<dbReference type="SUPFAM" id="SSF161098">
    <property type="entry name" value="MetI-like"/>
    <property type="match status" value="1"/>
</dbReference>
<dbReference type="PANTHER" id="PTHR43386">
    <property type="entry name" value="OLIGOPEPTIDE TRANSPORT SYSTEM PERMEASE PROTEIN APPC"/>
    <property type="match status" value="1"/>
</dbReference>
<evidence type="ECO:0000256" key="7">
    <source>
        <dbReference type="ARBA" id="ARBA00022989"/>
    </source>
</evidence>
<feature type="transmembrane region" description="Helical" evidence="9">
    <location>
        <begin position="447"/>
        <end position="469"/>
    </location>
</feature>
<keyword evidence="5" id="KW-0571">Peptide transport</keyword>
<dbReference type="InterPro" id="IPR000515">
    <property type="entry name" value="MetI-like"/>
</dbReference>
<dbReference type="InterPro" id="IPR050366">
    <property type="entry name" value="BP-dependent_transpt_permease"/>
</dbReference>
<evidence type="ECO:0000256" key="3">
    <source>
        <dbReference type="ARBA" id="ARBA00022475"/>
    </source>
</evidence>
<evidence type="ECO:0000256" key="4">
    <source>
        <dbReference type="ARBA" id="ARBA00022692"/>
    </source>
</evidence>
<accession>A0A6F8PV57</accession>
<keyword evidence="12" id="KW-1185">Reference proteome</keyword>